<comment type="caution">
    <text evidence="1">The sequence shown here is derived from an EMBL/GenBank/DDBJ whole genome shotgun (WGS) entry which is preliminary data.</text>
</comment>
<proteinExistence type="predicted"/>
<name>A0A644YZI9_9ZZZZ</name>
<gene>
    <name evidence="1" type="ORF">SDC9_80033</name>
</gene>
<organism evidence="1">
    <name type="scientific">bioreactor metagenome</name>
    <dbReference type="NCBI Taxonomy" id="1076179"/>
    <lineage>
        <taxon>unclassified sequences</taxon>
        <taxon>metagenomes</taxon>
        <taxon>ecological metagenomes</taxon>
    </lineage>
</organism>
<dbReference type="AlphaFoldDB" id="A0A644YZI9"/>
<sequence>MVEKGGPFLDVLAGEAHRLNDALTAAGEQVHDIHLAEDLQIELAEIMEPEVPCRKVDGDVASILCHRLKEVQAVGLATTLPAGKELDLASAGEDELIKVALFPEIGQELDPHRELGEQLLALGHLALRKLCYRCIDSRLCLHASPHQ</sequence>
<evidence type="ECO:0000313" key="1">
    <source>
        <dbReference type="EMBL" id="MPM33458.1"/>
    </source>
</evidence>
<accession>A0A644YZI9</accession>
<dbReference type="EMBL" id="VSSQ01006667">
    <property type="protein sequence ID" value="MPM33458.1"/>
    <property type="molecule type" value="Genomic_DNA"/>
</dbReference>
<reference evidence="1" key="1">
    <citation type="submission" date="2019-08" db="EMBL/GenBank/DDBJ databases">
        <authorList>
            <person name="Kucharzyk K."/>
            <person name="Murdoch R.W."/>
            <person name="Higgins S."/>
            <person name="Loffler F."/>
        </authorList>
    </citation>
    <scope>NUCLEOTIDE SEQUENCE</scope>
</reference>
<protein>
    <submittedName>
        <fullName evidence="1">Uncharacterized protein</fullName>
    </submittedName>
</protein>